<evidence type="ECO:0000256" key="9">
    <source>
        <dbReference type="ARBA" id="ARBA00023273"/>
    </source>
</evidence>
<comment type="subcellular location">
    <subcellularLocation>
        <location evidence="1">Cell projection</location>
        <location evidence="1">Cilium</location>
    </subcellularLocation>
    <subcellularLocation>
        <location evidence="2">Membrane</location>
        <topology evidence="2">Multi-pass membrane protein</topology>
    </subcellularLocation>
</comment>
<keyword evidence="4 12" id="KW-0812">Transmembrane</keyword>
<evidence type="ECO:0000256" key="11">
    <source>
        <dbReference type="SAM" id="MobiDB-lite"/>
    </source>
</evidence>
<evidence type="ECO:0000256" key="4">
    <source>
        <dbReference type="ARBA" id="ARBA00022692"/>
    </source>
</evidence>
<keyword evidence="14" id="KW-1185">Reference proteome</keyword>
<organism evidence="13 14">
    <name type="scientific">Hermetia illucens</name>
    <name type="common">Black soldier fly</name>
    <dbReference type="NCBI Taxonomy" id="343691"/>
    <lineage>
        <taxon>Eukaryota</taxon>
        <taxon>Metazoa</taxon>
        <taxon>Ecdysozoa</taxon>
        <taxon>Arthropoda</taxon>
        <taxon>Hexapoda</taxon>
        <taxon>Insecta</taxon>
        <taxon>Pterygota</taxon>
        <taxon>Neoptera</taxon>
        <taxon>Endopterygota</taxon>
        <taxon>Diptera</taxon>
        <taxon>Brachycera</taxon>
        <taxon>Stratiomyomorpha</taxon>
        <taxon>Stratiomyidae</taxon>
        <taxon>Hermetiinae</taxon>
        <taxon>Hermetia</taxon>
    </lineage>
</organism>
<evidence type="ECO:0000256" key="2">
    <source>
        <dbReference type="ARBA" id="ARBA00004141"/>
    </source>
</evidence>
<evidence type="ECO:0000313" key="13">
    <source>
        <dbReference type="EMBL" id="CAD7080302.1"/>
    </source>
</evidence>
<feature type="compositionally biased region" description="Basic residues" evidence="11">
    <location>
        <begin position="1"/>
        <end position="18"/>
    </location>
</feature>
<dbReference type="PANTHER" id="PTHR28388">
    <property type="entry name" value="TRANSMEMBRANE PROTEIN 237"/>
    <property type="match status" value="1"/>
</dbReference>
<feature type="compositionally biased region" description="Basic residues" evidence="11">
    <location>
        <begin position="172"/>
        <end position="187"/>
    </location>
</feature>
<evidence type="ECO:0000256" key="7">
    <source>
        <dbReference type="ARBA" id="ARBA00023069"/>
    </source>
</evidence>
<feature type="transmembrane region" description="Helical" evidence="12">
    <location>
        <begin position="428"/>
        <end position="446"/>
    </location>
</feature>
<proteinExistence type="inferred from homology"/>
<accession>A0A7R8UHU6</accession>
<sequence>MEAPPKVHRHRHRRTNSRRRNEDNSTERSPASGTVRARDNVSQELQQQQQQLQQQRGPAERELHFEQPSLLVNGHEPQEAGEGDENIENGSGETAISAQPAAGTQGAEVSDLKPAENKNSLQKGIMQFMDRELKAPATAPGVPGKKAQSLSDPQASPAQRSTRSRSSLDKSPRRKRSKSESRRRRERKLIAAGEMEVRQANETLMRYLKQCSEMNDASLSGDLEIDHNFDERRVHRKTKSQRDKRGYLLNKTTGKVYLRGGLSSILKDLSEDIVPVGSEIYNPFTPVVSPTEGPPTRIDRMFIQTSSGYRSVDNCYYKHPIGMDGPDSNRSSIQTSVNLSCALQRMWIMVSNICHGLLGGLALAHLLFIATSRPYDWADGAIKHYSSFAEIYANTFYCLCIICMVSIFDRMDICHVDITNAPESISFRWIIIAMIYIATIILTLCAETMDEKLYLTNYNITVFEEEMENNQVMSVWSSLSIARSVGAIVGWIMIGLSPTDDLLYNHLLEMEKYQLTNS</sequence>
<feature type="compositionally biased region" description="Polar residues" evidence="11">
    <location>
        <begin position="148"/>
        <end position="161"/>
    </location>
</feature>
<evidence type="ECO:0000256" key="12">
    <source>
        <dbReference type="SAM" id="Phobius"/>
    </source>
</evidence>
<reference evidence="13 14" key="1">
    <citation type="submission" date="2020-11" db="EMBL/GenBank/DDBJ databases">
        <authorList>
            <person name="Wallbank WR R."/>
            <person name="Pardo Diaz C."/>
            <person name="Kozak K."/>
            <person name="Martin S."/>
            <person name="Jiggins C."/>
            <person name="Moest M."/>
            <person name="Warren A I."/>
            <person name="Generalovic N T."/>
            <person name="Byers J.R.P. K."/>
            <person name="Montejo-Kovacevich G."/>
            <person name="Yen C E."/>
        </authorList>
    </citation>
    <scope>NUCLEOTIDE SEQUENCE [LARGE SCALE GENOMIC DNA]</scope>
</reference>
<feature type="region of interest" description="Disordered" evidence="11">
    <location>
        <begin position="1"/>
        <end position="116"/>
    </location>
</feature>
<dbReference type="InParanoid" id="A0A7R8UHU6"/>
<dbReference type="GO" id="GO:0016020">
    <property type="term" value="C:membrane"/>
    <property type="evidence" value="ECO:0007669"/>
    <property type="project" value="UniProtKB-SubCell"/>
</dbReference>
<dbReference type="GO" id="GO:0060271">
    <property type="term" value="P:cilium assembly"/>
    <property type="evidence" value="ECO:0007669"/>
    <property type="project" value="TreeGrafter"/>
</dbReference>
<keyword evidence="7" id="KW-0969">Cilium</keyword>
<evidence type="ECO:0000256" key="10">
    <source>
        <dbReference type="ARBA" id="ARBA00025631"/>
    </source>
</evidence>
<dbReference type="GO" id="GO:0035869">
    <property type="term" value="C:ciliary transition zone"/>
    <property type="evidence" value="ECO:0007669"/>
    <property type="project" value="TreeGrafter"/>
</dbReference>
<evidence type="ECO:0000256" key="3">
    <source>
        <dbReference type="ARBA" id="ARBA00008783"/>
    </source>
</evidence>
<dbReference type="Proteomes" id="UP000594454">
    <property type="component" value="Chromosome 2"/>
</dbReference>
<dbReference type="OMA" id="THFSIWR"/>
<feature type="compositionally biased region" description="Low complexity" evidence="11">
    <location>
        <begin position="43"/>
        <end position="55"/>
    </location>
</feature>
<keyword evidence="8 12" id="KW-0472">Membrane</keyword>
<protein>
    <submittedName>
        <fullName evidence="13">Uncharacterized protein</fullName>
    </submittedName>
</protein>
<dbReference type="AlphaFoldDB" id="A0A7R8UHU6"/>
<comment type="similarity">
    <text evidence="3">Belongs to the TMEM237 family.</text>
</comment>
<feature type="region of interest" description="Disordered" evidence="11">
    <location>
        <begin position="136"/>
        <end position="190"/>
    </location>
</feature>
<dbReference type="InterPro" id="IPR029409">
    <property type="entry name" value="TMEM237"/>
</dbReference>
<feature type="transmembrane region" description="Helical" evidence="12">
    <location>
        <begin position="391"/>
        <end position="408"/>
    </location>
</feature>
<dbReference type="FunCoup" id="A0A7R8UHU6">
    <property type="interactions" value="8"/>
</dbReference>
<keyword evidence="6 12" id="KW-1133">Transmembrane helix</keyword>
<evidence type="ECO:0000256" key="5">
    <source>
        <dbReference type="ARBA" id="ARBA00022794"/>
    </source>
</evidence>
<gene>
    <name evidence="13" type="ORF">HERILL_LOCUS3465</name>
</gene>
<evidence type="ECO:0000256" key="6">
    <source>
        <dbReference type="ARBA" id="ARBA00022989"/>
    </source>
</evidence>
<feature type="compositionally biased region" description="Polar residues" evidence="11">
    <location>
        <begin position="88"/>
        <end position="97"/>
    </location>
</feature>
<dbReference type="Pfam" id="PF15383">
    <property type="entry name" value="TMEM237"/>
    <property type="match status" value="1"/>
</dbReference>
<comment type="function">
    <text evidence="10">Component of the transition zone in primary cilia. Required for ciliogenesis.</text>
</comment>
<keyword evidence="9" id="KW-0966">Cell projection</keyword>
<keyword evidence="5" id="KW-0970">Cilium biogenesis/degradation</keyword>
<evidence type="ECO:0000256" key="1">
    <source>
        <dbReference type="ARBA" id="ARBA00004138"/>
    </source>
</evidence>
<dbReference type="PANTHER" id="PTHR28388:SF1">
    <property type="entry name" value="TRANSMEMBRANE PROTEIN 237"/>
    <property type="match status" value="1"/>
</dbReference>
<dbReference type="OrthoDB" id="550113at2759"/>
<dbReference type="EMBL" id="LR899010">
    <property type="protein sequence ID" value="CAD7080302.1"/>
    <property type="molecule type" value="Genomic_DNA"/>
</dbReference>
<evidence type="ECO:0000256" key="8">
    <source>
        <dbReference type="ARBA" id="ARBA00023136"/>
    </source>
</evidence>
<feature type="transmembrane region" description="Helical" evidence="12">
    <location>
        <begin position="346"/>
        <end position="370"/>
    </location>
</feature>
<name>A0A7R8UHU6_HERIL</name>
<evidence type="ECO:0000313" key="14">
    <source>
        <dbReference type="Proteomes" id="UP000594454"/>
    </source>
</evidence>